<keyword evidence="1" id="KW-0732">Signal</keyword>
<feature type="signal peptide" evidence="1">
    <location>
        <begin position="1"/>
        <end position="24"/>
    </location>
</feature>
<feature type="chain" id="PRO_5029443091" evidence="1">
    <location>
        <begin position="25"/>
        <end position="205"/>
    </location>
</feature>
<comment type="caution">
    <text evidence="2">The sequence shown here is derived from an EMBL/GenBank/DDBJ whole genome shotgun (WGS) entry which is preliminary data.</text>
</comment>
<name>A0A7K3WBM2_9ACTN</name>
<dbReference type="EMBL" id="JAAGWK010000009">
    <property type="protein sequence ID" value="NEL53774.1"/>
    <property type="molecule type" value="Genomic_DNA"/>
</dbReference>
<reference evidence="2 3" key="1">
    <citation type="submission" date="2020-02" db="EMBL/GenBank/DDBJ databases">
        <title>The whole genome sequence of CPCC 205119.</title>
        <authorList>
            <person name="Jiang Z."/>
        </authorList>
    </citation>
    <scope>NUCLEOTIDE SEQUENCE [LARGE SCALE GENOMIC DNA]</scope>
    <source>
        <strain evidence="2 3">CPCC 205119</strain>
    </source>
</reference>
<organism evidence="2 3">
    <name type="scientific">Goekera deserti</name>
    <dbReference type="NCBI Taxonomy" id="2497753"/>
    <lineage>
        <taxon>Bacteria</taxon>
        <taxon>Bacillati</taxon>
        <taxon>Actinomycetota</taxon>
        <taxon>Actinomycetes</taxon>
        <taxon>Geodermatophilales</taxon>
        <taxon>Geodermatophilaceae</taxon>
        <taxon>Goekera</taxon>
    </lineage>
</organism>
<evidence type="ECO:0000313" key="2">
    <source>
        <dbReference type="EMBL" id="NEL53774.1"/>
    </source>
</evidence>
<evidence type="ECO:0000256" key="1">
    <source>
        <dbReference type="SAM" id="SignalP"/>
    </source>
</evidence>
<accession>A0A7K3WBM2</accession>
<dbReference type="AlphaFoldDB" id="A0A7K3WBM2"/>
<keyword evidence="3" id="KW-1185">Reference proteome</keyword>
<dbReference type="Proteomes" id="UP000470470">
    <property type="component" value="Unassembled WGS sequence"/>
</dbReference>
<protein>
    <submittedName>
        <fullName evidence="2">Uncharacterized protein</fullName>
    </submittedName>
</protein>
<dbReference type="RefSeq" id="WP_152728308.1">
    <property type="nucleotide sequence ID" value="NZ_JAABOZ010000002.1"/>
</dbReference>
<proteinExistence type="predicted"/>
<evidence type="ECO:0000313" key="3">
    <source>
        <dbReference type="Proteomes" id="UP000470470"/>
    </source>
</evidence>
<gene>
    <name evidence="2" type="ORF">G1H19_07130</name>
</gene>
<sequence length="205" mass="20951">MLRRLSLAVLLAVGVVLVPGSASAAPQPPPSADTYTSYYGYASVALSDGRTAQVSLSRYRAGVRDPWRGFLYVVTTGACGSAWCPLVTGSLELTGDQVRVDRQLQSASVTGVALPLGAAYLPGQPVGAPVTVTASLTFTGVGALTRDTYGGKVCGSGEPCLHSLRVDASRAATAQLTLGTLTGSGDGALTRGWSLDVQRPIVVPA</sequence>